<comment type="caution">
    <text evidence="1">The sequence shown here is derived from an EMBL/GenBank/DDBJ whole genome shotgun (WGS) entry which is preliminary data.</text>
</comment>
<proteinExistence type="predicted"/>
<accession>A0A7L4ZY20</accession>
<dbReference type="RefSeq" id="WP_151078584.1">
    <property type="nucleotide sequence ID" value="NZ_CP047647.1"/>
</dbReference>
<protein>
    <submittedName>
        <fullName evidence="1">Tetratricopeptide repeat protein</fullName>
    </submittedName>
</protein>
<sequence length="237" mass="25887">MKYLIYLAAVLGSLLALPAHAQKTKVKTKGAATTVNRQLALFGGVTPEAAQAFMGEAFLKGIDQNFASRAEASRFFANKGYEYFTEGQPDTARYRFNLAWMLDPQNADAYRGLGLLTSSTALDESIGLLEKGLAVSAGATQAVLHSDLGASYLLRYEKTKKSKDLKTALEHLNQAVTLDANNSYAYQQLGRAYYLQGEYAKAWEAVHKGRSHSLQGVDFGFISELVAKMPDPQGVFK</sequence>
<dbReference type="InterPro" id="IPR011990">
    <property type="entry name" value="TPR-like_helical_dom_sf"/>
</dbReference>
<keyword evidence="2" id="KW-1185">Reference proteome</keyword>
<dbReference type="Proteomes" id="UP000326380">
    <property type="component" value="Unassembled WGS sequence"/>
</dbReference>
<dbReference type="EMBL" id="VTWU01000003">
    <property type="protein sequence ID" value="KAA9333163.1"/>
    <property type="molecule type" value="Genomic_DNA"/>
</dbReference>
<dbReference type="Gene3D" id="1.25.40.10">
    <property type="entry name" value="Tetratricopeptide repeat domain"/>
    <property type="match status" value="1"/>
</dbReference>
<dbReference type="SUPFAM" id="SSF48452">
    <property type="entry name" value="TPR-like"/>
    <property type="match status" value="1"/>
</dbReference>
<reference evidence="1 2" key="1">
    <citation type="submission" date="2019-09" db="EMBL/GenBank/DDBJ databases">
        <title>Genome sequence of Hymenobacter sp. M3.</title>
        <authorList>
            <person name="Srinivasan S."/>
        </authorList>
    </citation>
    <scope>NUCLEOTIDE SEQUENCE [LARGE SCALE GENOMIC DNA]</scope>
    <source>
        <strain evidence="1 2">M3</strain>
    </source>
</reference>
<evidence type="ECO:0000313" key="1">
    <source>
        <dbReference type="EMBL" id="KAA9333163.1"/>
    </source>
</evidence>
<name>A0A7L4ZY20_9BACT</name>
<evidence type="ECO:0000313" key="2">
    <source>
        <dbReference type="Proteomes" id="UP000326380"/>
    </source>
</evidence>
<organism evidence="1 2">
    <name type="scientific">Hymenobacter busanensis</name>
    <dbReference type="NCBI Taxonomy" id="2607656"/>
    <lineage>
        <taxon>Bacteria</taxon>
        <taxon>Pseudomonadati</taxon>
        <taxon>Bacteroidota</taxon>
        <taxon>Cytophagia</taxon>
        <taxon>Cytophagales</taxon>
        <taxon>Hymenobacteraceae</taxon>
        <taxon>Hymenobacter</taxon>
    </lineage>
</organism>
<gene>
    <name evidence="1" type="ORF">F0P96_09290</name>
</gene>
<dbReference type="AlphaFoldDB" id="A0A7L4ZY20"/>